<dbReference type="Gene3D" id="3.30.70.270">
    <property type="match status" value="1"/>
</dbReference>
<dbReference type="AlphaFoldDB" id="A0A5J4VTM2"/>
<evidence type="ECO:0000313" key="3">
    <source>
        <dbReference type="Proteomes" id="UP000324800"/>
    </source>
</evidence>
<proteinExistence type="predicted"/>
<dbReference type="Proteomes" id="UP000324800">
    <property type="component" value="Unassembled WGS sequence"/>
</dbReference>
<keyword evidence="2" id="KW-0695">RNA-directed DNA polymerase</keyword>
<protein>
    <submittedName>
        <fullName evidence="2">Putative reverse transcriptase</fullName>
    </submittedName>
</protein>
<dbReference type="PANTHER" id="PTHR33050:SF7">
    <property type="entry name" value="RIBONUCLEASE H"/>
    <property type="match status" value="1"/>
</dbReference>
<gene>
    <name evidence="2" type="ORF">EZS28_018515</name>
</gene>
<evidence type="ECO:0000259" key="1">
    <source>
        <dbReference type="PROSITE" id="PS50878"/>
    </source>
</evidence>
<dbReference type="EMBL" id="SNRW01005023">
    <property type="protein sequence ID" value="KAA6385958.1"/>
    <property type="molecule type" value="Genomic_DNA"/>
</dbReference>
<sequence>MKVAQDIRATFEGIMKVDAEKADMLNYHLSPIQREKQFEEISWAGANVIFPVPKVEPVLPEEKRGPARSALESAVAVNQGVASLIENIARNNTNKLVSKMFKVWEASLVSVGDAQTERESRLKCVYTGAQTEDVLLQSLKERFKRRKIGKRIITQSSYKGRGGFHRFNSGIFKDYRSAGPSYGLVDAALGRRDHRSVQLSNIEDYSRAGPGFGPEDGANELRDEKSQQDQQQQYQLTRSQLQKDSINQERLNRIIRGNDQRVYNPKRIDLEFYSNEFISNTTKNVSLVRENRDFSVELNQVVTSSSCQRYSFNFPIGGRLIYFLPAWLRIGADNLIRRGIKAYWIHQECPSILQRNRYITIENRSEASMIALDQLINKELEEKIVVEVQEKELSWINPSFAIPKPGTNKWRKTTDCSILNKFLLSSHFIMEDINTLRDLMLEGDQMFKIDLESAFHHIPVDPQFQPFLGFTHKGKFFKYVAMCFGVKHAPLTFHKVLLPVIRIIREHLGIRVVAYCDDIIFLDKIKEDLVSKQPLILSIIEEFGWKISEGKSNLQVAQEVEFLG</sequence>
<reference evidence="2 3" key="1">
    <citation type="submission" date="2019-03" db="EMBL/GenBank/DDBJ databases">
        <title>Single cell metagenomics reveals metabolic interactions within the superorganism composed of flagellate Streblomastix strix and complex community of Bacteroidetes bacteria on its surface.</title>
        <authorList>
            <person name="Treitli S.C."/>
            <person name="Kolisko M."/>
            <person name="Husnik F."/>
            <person name="Keeling P."/>
            <person name="Hampl V."/>
        </authorList>
    </citation>
    <scope>NUCLEOTIDE SEQUENCE [LARGE SCALE GENOMIC DNA]</scope>
    <source>
        <strain evidence="2">ST1C</strain>
    </source>
</reference>
<dbReference type="Gene3D" id="3.10.10.10">
    <property type="entry name" value="HIV Type 1 Reverse Transcriptase, subunit A, domain 1"/>
    <property type="match status" value="1"/>
</dbReference>
<keyword evidence="2" id="KW-0808">Transferase</keyword>
<dbReference type="OrthoDB" id="6932368at2759"/>
<dbReference type="InterPro" id="IPR052055">
    <property type="entry name" value="Hepadnavirus_pol/RT"/>
</dbReference>
<dbReference type="PROSITE" id="PS50878">
    <property type="entry name" value="RT_POL"/>
    <property type="match status" value="1"/>
</dbReference>
<accession>A0A5J4VTM2</accession>
<keyword evidence="2" id="KW-0548">Nucleotidyltransferase</keyword>
<dbReference type="SUPFAM" id="SSF56672">
    <property type="entry name" value="DNA/RNA polymerases"/>
    <property type="match status" value="1"/>
</dbReference>
<evidence type="ECO:0000313" key="2">
    <source>
        <dbReference type="EMBL" id="KAA6385958.1"/>
    </source>
</evidence>
<feature type="domain" description="Reverse transcriptase" evidence="1">
    <location>
        <begin position="383"/>
        <end position="564"/>
    </location>
</feature>
<dbReference type="Pfam" id="PF00078">
    <property type="entry name" value="RVT_1"/>
    <property type="match status" value="1"/>
</dbReference>
<dbReference type="CDD" id="cd01647">
    <property type="entry name" value="RT_LTR"/>
    <property type="match status" value="1"/>
</dbReference>
<dbReference type="InterPro" id="IPR000477">
    <property type="entry name" value="RT_dom"/>
</dbReference>
<dbReference type="InterPro" id="IPR043502">
    <property type="entry name" value="DNA/RNA_pol_sf"/>
</dbReference>
<comment type="caution">
    <text evidence="2">The sequence shown here is derived from an EMBL/GenBank/DDBJ whole genome shotgun (WGS) entry which is preliminary data.</text>
</comment>
<dbReference type="PANTHER" id="PTHR33050">
    <property type="entry name" value="REVERSE TRANSCRIPTASE DOMAIN-CONTAINING PROTEIN"/>
    <property type="match status" value="1"/>
</dbReference>
<dbReference type="InterPro" id="IPR043128">
    <property type="entry name" value="Rev_trsase/Diguanyl_cyclase"/>
</dbReference>
<dbReference type="GO" id="GO:0003964">
    <property type="term" value="F:RNA-directed DNA polymerase activity"/>
    <property type="evidence" value="ECO:0007669"/>
    <property type="project" value="UniProtKB-KW"/>
</dbReference>
<organism evidence="2 3">
    <name type="scientific">Streblomastix strix</name>
    <dbReference type="NCBI Taxonomy" id="222440"/>
    <lineage>
        <taxon>Eukaryota</taxon>
        <taxon>Metamonada</taxon>
        <taxon>Preaxostyla</taxon>
        <taxon>Oxymonadida</taxon>
        <taxon>Streblomastigidae</taxon>
        <taxon>Streblomastix</taxon>
    </lineage>
</organism>
<name>A0A5J4VTM2_9EUKA</name>